<dbReference type="InterPro" id="IPR004329">
    <property type="entry name" value="CcmE"/>
</dbReference>
<evidence type="ECO:0000256" key="5">
    <source>
        <dbReference type="SAM" id="Phobius"/>
    </source>
</evidence>
<organism evidence="6 7">
    <name type="scientific">Natronogracilivirga saccharolytica</name>
    <dbReference type="NCBI Taxonomy" id="2812953"/>
    <lineage>
        <taxon>Bacteria</taxon>
        <taxon>Pseudomonadati</taxon>
        <taxon>Balneolota</taxon>
        <taxon>Balneolia</taxon>
        <taxon>Balneolales</taxon>
        <taxon>Cyclonatronaceae</taxon>
        <taxon>Natronogracilivirga</taxon>
    </lineage>
</organism>
<keyword evidence="5" id="KW-1133">Transmembrane helix</keyword>
<dbReference type="Gene3D" id="2.40.50.140">
    <property type="entry name" value="Nucleic acid-binding proteins"/>
    <property type="match status" value="1"/>
</dbReference>
<dbReference type="Pfam" id="PF03100">
    <property type="entry name" value="CcmE"/>
    <property type="match status" value="1"/>
</dbReference>
<dbReference type="GO" id="GO:0005886">
    <property type="term" value="C:plasma membrane"/>
    <property type="evidence" value="ECO:0007669"/>
    <property type="project" value="InterPro"/>
</dbReference>
<dbReference type="SUPFAM" id="SSF82093">
    <property type="entry name" value="Heme chaperone CcmE"/>
    <property type="match status" value="1"/>
</dbReference>
<feature type="transmembrane region" description="Helical" evidence="5">
    <location>
        <begin position="6"/>
        <end position="23"/>
    </location>
</feature>
<evidence type="ECO:0000313" key="6">
    <source>
        <dbReference type="EMBL" id="MBP3192631.1"/>
    </source>
</evidence>
<keyword evidence="2" id="KW-0479">Metal-binding</keyword>
<dbReference type="GO" id="GO:0020037">
    <property type="term" value="F:heme binding"/>
    <property type="evidence" value="ECO:0007669"/>
    <property type="project" value="InterPro"/>
</dbReference>
<dbReference type="InterPro" id="IPR036127">
    <property type="entry name" value="CcmE-like_sf"/>
</dbReference>
<evidence type="ECO:0000256" key="2">
    <source>
        <dbReference type="ARBA" id="ARBA00022617"/>
    </source>
</evidence>
<keyword evidence="4 5" id="KW-0472">Membrane</keyword>
<dbReference type="AlphaFoldDB" id="A0A8J7UVK2"/>
<reference evidence="6" key="1">
    <citation type="submission" date="2021-02" db="EMBL/GenBank/DDBJ databases">
        <title>Natronogracilivirga saccharolytica gen. nov. sp. nov. a new anaerobic, haloalkiliphilic carbohydrate-fermenting bacterium from soda lake and proposing of Cyclonatronumiaceae fam. nov. in the phylum Balneolaeota.</title>
        <authorList>
            <person name="Zhilina T.N."/>
            <person name="Sorokin D.Y."/>
            <person name="Zavarzina D.G."/>
            <person name="Toshchakov S.V."/>
            <person name="Kublanov I.V."/>
        </authorList>
    </citation>
    <scope>NUCLEOTIDE SEQUENCE</scope>
    <source>
        <strain evidence="6">Z-1702</strain>
    </source>
</reference>
<accession>A0A8J7UVK2</accession>
<evidence type="ECO:0000256" key="3">
    <source>
        <dbReference type="ARBA" id="ARBA00022748"/>
    </source>
</evidence>
<keyword evidence="7" id="KW-1185">Reference proteome</keyword>
<dbReference type="GO" id="GO:0017003">
    <property type="term" value="P:protein-heme linkage"/>
    <property type="evidence" value="ECO:0007669"/>
    <property type="project" value="InterPro"/>
</dbReference>
<keyword evidence="2" id="KW-0349">Heme</keyword>
<dbReference type="InterPro" id="IPR012340">
    <property type="entry name" value="NA-bd_OB-fold"/>
</dbReference>
<dbReference type="EMBL" id="JAFIDN010000005">
    <property type="protein sequence ID" value="MBP3192631.1"/>
    <property type="molecule type" value="Genomic_DNA"/>
</dbReference>
<keyword evidence="5" id="KW-0812">Transmembrane</keyword>
<dbReference type="RefSeq" id="WP_210511529.1">
    <property type="nucleotide sequence ID" value="NZ_JAFIDN010000005.1"/>
</dbReference>
<keyword evidence="3" id="KW-0201">Cytochrome c-type biogenesis</keyword>
<keyword evidence="2" id="KW-0408">Iron</keyword>
<evidence type="ECO:0000256" key="1">
    <source>
        <dbReference type="ARBA" id="ARBA00004370"/>
    </source>
</evidence>
<gene>
    <name evidence="6" type="ORF">NATSA_08145</name>
</gene>
<evidence type="ECO:0000256" key="4">
    <source>
        <dbReference type="ARBA" id="ARBA00023136"/>
    </source>
</evidence>
<dbReference type="Proteomes" id="UP000673975">
    <property type="component" value="Unassembled WGS sequence"/>
</dbReference>
<proteinExistence type="predicted"/>
<evidence type="ECO:0000313" key="7">
    <source>
        <dbReference type="Proteomes" id="UP000673975"/>
    </source>
</evidence>
<comment type="subcellular location">
    <subcellularLocation>
        <location evidence="1">Membrane</location>
    </subcellularLocation>
</comment>
<comment type="caution">
    <text evidence="6">The sequence shown here is derived from an EMBL/GenBank/DDBJ whole genome shotgun (WGS) entry which is preliminary data.</text>
</comment>
<protein>
    <submittedName>
        <fullName evidence="6">Cytochrome c maturation protein CcmE</fullName>
    </submittedName>
</protein>
<dbReference type="GO" id="GO:0017004">
    <property type="term" value="P:cytochrome complex assembly"/>
    <property type="evidence" value="ECO:0007669"/>
    <property type="project" value="UniProtKB-KW"/>
</dbReference>
<name>A0A8J7UVK2_9BACT</name>
<sequence>MRPRLVFGIIGIIGFTSLVMFNFSQSISSYVDFEQASQMNGDRIHVVGIWDDSKPASFSTETMTFNFYMKDESGNSRRVTYPRPKPNNFEQADQIVVIGEMRGDTFVSNDMLVKCPSKYNDAVSPELSELQ</sequence>